<dbReference type="RefSeq" id="WP_013765885.1">
    <property type="nucleotide sequence ID" value="NC_015510.1"/>
</dbReference>
<dbReference type="Gene3D" id="1.25.40.10">
    <property type="entry name" value="Tetratricopeptide repeat domain"/>
    <property type="match status" value="1"/>
</dbReference>
<reference key="2">
    <citation type="submission" date="2011-04" db="EMBL/GenBank/DDBJ databases">
        <title>Complete sequence of chromosome of Haliscomenobacter hydrossis DSM 1100.</title>
        <authorList>
            <consortium name="US DOE Joint Genome Institute (JGI-PGF)"/>
            <person name="Lucas S."/>
            <person name="Han J."/>
            <person name="Lapidus A."/>
            <person name="Bruce D."/>
            <person name="Goodwin L."/>
            <person name="Pitluck S."/>
            <person name="Peters L."/>
            <person name="Kyrpides N."/>
            <person name="Mavromatis K."/>
            <person name="Ivanova N."/>
            <person name="Ovchinnikova G."/>
            <person name="Pagani I."/>
            <person name="Daligault H."/>
            <person name="Detter J.C."/>
            <person name="Han C."/>
            <person name="Land M."/>
            <person name="Hauser L."/>
            <person name="Markowitz V."/>
            <person name="Cheng J.-F."/>
            <person name="Hugenholtz P."/>
            <person name="Woyke T."/>
            <person name="Wu D."/>
            <person name="Verbarg S."/>
            <person name="Frueling A."/>
            <person name="Brambilla E."/>
            <person name="Klenk H.-P."/>
            <person name="Eisen J.A."/>
        </authorList>
    </citation>
    <scope>NUCLEOTIDE SEQUENCE</scope>
    <source>
        <strain>DSM 1100</strain>
    </source>
</reference>
<proteinExistence type="predicted"/>
<dbReference type="Pfam" id="PF11138">
    <property type="entry name" value="DUF2911"/>
    <property type="match status" value="1"/>
</dbReference>
<dbReference type="EMBL" id="CP002691">
    <property type="protein sequence ID" value="AEE51345.1"/>
    <property type="molecule type" value="Genomic_DNA"/>
</dbReference>
<dbReference type="AlphaFoldDB" id="F4KWK5"/>
<dbReference type="OrthoDB" id="195456at2"/>
<evidence type="ECO:0008006" key="4">
    <source>
        <dbReference type="Google" id="ProtNLM"/>
    </source>
</evidence>
<dbReference type="InterPro" id="IPR011990">
    <property type="entry name" value="TPR-like_helical_dom_sf"/>
</dbReference>
<name>F4KWK5_HALH1</name>
<gene>
    <name evidence="2" type="ordered locus">Halhy_3490</name>
</gene>
<dbReference type="HOGENOM" id="CLU_062228_0_0_10"/>
<dbReference type="InterPro" id="IPR021314">
    <property type="entry name" value="DUF2911"/>
</dbReference>
<evidence type="ECO:0000256" key="1">
    <source>
        <dbReference type="SAM" id="SignalP"/>
    </source>
</evidence>
<dbReference type="Proteomes" id="UP000008461">
    <property type="component" value="Chromosome"/>
</dbReference>
<evidence type="ECO:0000313" key="3">
    <source>
        <dbReference type="Proteomes" id="UP000008461"/>
    </source>
</evidence>
<reference evidence="2 3" key="1">
    <citation type="journal article" date="2011" name="Stand. Genomic Sci.">
        <title>Complete genome sequence of Haliscomenobacter hydrossis type strain (O).</title>
        <authorList>
            <consortium name="US DOE Joint Genome Institute (JGI-PGF)"/>
            <person name="Daligault H."/>
            <person name="Lapidus A."/>
            <person name="Zeytun A."/>
            <person name="Nolan M."/>
            <person name="Lucas S."/>
            <person name="Del Rio T.G."/>
            <person name="Tice H."/>
            <person name="Cheng J.F."/>
            <person name="Tapia R."/>
            <person name="Han C."/>
            <person name="Goodwin L."/>
            <person name="Pitluck S."/>
            <person name="Liolios K."/>
            <person name="Pagani I."/>
            <person name="Ivanova N."/>
            <person name="Huntemann M."/>
            <person name="Mavromatis K."/>
            <person name="Mikhailova N."/>
            <person name="Pati A."/>
            <person name="Chen A."/>
            <person name="Palaniappan K."/>
            <person name="Land M."/>
            <person name="Hauser L."/>
            <person name="Brambilla E.M."/>
            <person name="Rohde M."/>
            <person name="Verbarg S."/>
            <person name="Goker M."/>
            <person name="Bristow J."/>
            <person name="Eisen J.A."/>
            <person name="Markowitz V."/>
            <person name="Hugenholtz P."/>
            <person name="Kyrpides N.C."/>
            <person name="Klenk H.P."/>
            <person name="Woyke T."/>
        </authorList>
    </citation>
    <scope>NUCLEOTIDE SEQUENCE [LARGE SCALE GENOMIC DNA]</scope>
    <source>
        <strain evidence="3">ATCC 27775 / DSM 1100 / LMG 10767 / O</strain>
    </source>
</reference>
<feature type="chain" id="PRO_5003310338" description="DUF2911 domain-containing protein" evidence="1">
    <location>
        <begin position="24"/>
        <end position="296"/>
    </location>
</feature>
<dbReference type="eggNOG" id="COG0457">
    <property type="taxonomic scope" value="Bacteria"/>
</dbReference>
<dbReference type="STRING" id="760192.Halhy_3490"/>
<keyword evidence="1" id="KW-0732">Signal</keyword>
<dbReference type="KEGG" id="hhy:Halhy_3490"/>
<accession>F4KWK5</accession>
<sequence>MKKILLGSVLALNVFSICLQEAAAQATLKAPTASPDATLIQNFGESDITITYGRPSARGRKIFGQLIPFDSLWRTGANDCTALALRETVIIGGKKIPVGKYSLFSIPAQEEWTIILNRDATLHGAFGYDPQVDIHRFKVKPEKSERFYETFTIEIGDFNAKGEASLNLLWENTLVKIPLQTIADFNNMAEIQKRLMDKEEKNSELLFLAARYYHATKRDLQQAKDWVEAAEKLDGKTFVIPNLAQKIYADLKDYPAALAAAKRALALAEKEKMSSEITALNKRIAELQKLADAAKN</sequence>
<evidence type="ECO:0000313" key="2">
    <source>
        <dbReference type="EMBL" id="AEE51345.1"/>
    </source>
</evidence>
<feature type="signal peptide" evidence="1">
    <location>
        <begin position="1"/>
        <end position="23"/>
    </location>
</feature>
<keyword evidence="3" id="KW-1185">Reference proteome</keyword>
<protein>
    <recommendedName>
        <fullName evidence="4">DUF2911 domain-containing protein</fullName>
    </recommendedName>
</protein>
<organism evidence="2 3">
    <name type="scientific">Haliscomenobacter hydrossis (strain ATCC 27775 / DSM 1100 / LMG 10767 / O)</name>
    <dbReference type="NCBI Taxonomy" id="760192"/>
    <lineage>
        <taxon>Bacteria</taxon>
        <taxon>Pseudomonadati</taxon>
        <taxon>Bacteroidota</taxon>
        <taxon>Saprospiria</taxon>
        <taxon>Saprospirales</taxon>
        <taxon>Haliscomenobacteraceae</taxon>
        <taxon>Haliscomenobacter</taxon>
    </lineage>
</organism>